<dbReference type="SMART" id="SM00822">
    <property type="entry name" value="PKS_KR"/>
    <property type="match status" value="1"/>
</dbReference>
<reference evidence="4" key="2">
    <citation type="submission" date="2023-01" db="EMBL/GenBank/DDBJ databases">
        <authorList>
            <person name="Sun Q."/>
            <person name="Evtushenko L."/>
        </authorList>
    </citation>
    <scope>NUCLEOTIDE SEQUENCE</scope>
    <source>
        <strain evidence="4">VKM Ac-1069</strain>
    </source>
</reference>
<dbReference type="AlphaFoldDB" id="A0A9W6L3Z6"/>
<keyword evidence="2" id="KW-0560">Oxidoreductase</keyword>
<dbReference type="RefSeq" id="WP_051737752.1">
    <property type="nucleotide sequence ID" value="NZ_BAAAUZ010000045.1"/>
</dbReference>
<feature type="domain" description="Ketoreductase" evidence="3">
    <location>
        <begin position="8"/>
        <end position="188"/>
    </location>
</feature>
<protein>
    <submittedName>
        <fullName evidence="4">3-oxoacyl-ACP reductase</fullName>
    </submittedName>
</protein>
<name>A0A9W6L3Z6_9PSEU</name>
<accession>A0A9W6L3Z6</accession>
<dbReference type="PROSITE" id="PS00061">
    <property type="entry name" value="ADH_SHORT"/>
    <property type="match status" value="1"/>
</dbReference>
<proteinExistence type="inferred from homology"/>
<dbReference type="PRINTS" id="PR00080">
    <property type="entry name" value="SDRFAMILY"/>
</dbReference>
<evidence type="ECO:0000256" key="1">
    <source>
        <dbReference type="ARBA" id="ARBA00006484"/>
    </source>
</evidence>
<reference evidence="4" key="1">
    <citation type="journal article" date="2014" name="Int. J. Syst. Evol. Microbiol.">
        <title>Complete genome sequence of Corynebacterium casei LMG S-19264T (=DSM 44701T), isolated from a smear-ripened cheese.</title>
        <authorList>
            <consortium name="US DOE Joint Genome Institute (JGI-PGF)"/>
            <person name="Walter F."/>
            <person name="Albersmeier A."/>
            <person name="Kalinowski J."/>
            <person name="Ruckert C."/>
        </authorList>
    </citation>
    <scope>NUCLEOTIDE SEQUENCE</scope>
    <source>
        <strain evidence="4">VKM Ac-1069</strain>
    </source>
</reference>
<evidence type="ECO:0000259" key="3">
    <source>
        <dbReference type="SMART" id="SM00822"/>
    </source>
</evidence>
<dbReference type="Proteomes" id="UP001143463">
    <property type="component" value="Unassembled WGS sequence"/>
</dbReference>
<dbReference type="PRINTS" id="PR00081">
    <property type="entry name" value="GDHRDH"/>
</dbReference>
<dbReference type="GO" id="GO:0016616">
    <property type="term" value="F:oxidoreductase activity, acting on the CH-OH group of donors, NAD or NADP as acceptor"/>
    <property type="evidence" value="ECO:0007669"/>
    <property type="project" value="UniProtKB-ARBA"/>
</dbReference>
<keyword evidence="5" id="KW-1185">Reference proteome</keyword>
<dbReference type="InterPro" id="IPR020904">
    <property type="entry name" value="Sc_DH/Rdtase_CS"/>
</dbReference>
<evidence type="ECO:0000313" key="5">
    <source>
        <dbReference type="Proteomes" id="UP001143463"/>
    </source>
</evidence>
<dbReference type="PANTHER" id="PTHR42760">
    <property type="entry name" value="SHORT-CHAIN DEHYDROGENASES/REDUCTASES FAMILY MEMBER"/>
    <property type="match status" value="1"/>
</dbReference>
<gene>
    <name evidence="4" type="ORF">GCM10017577_27870</name>
</gene>
<dbReference type="SUPFAM" id="SSF51735">
    <property type="entry name" value="NAD(P)-binding Rossmann-fold domains"/>
    <property type="match status" value="1"/>
</dbReference>
<dbReference type="EMBL" id="BSFQ01000009">
    <property type="protein sequence ID" value="GLL11646.1"/>
    <property type="molecule type" value="Genomic_DNA"/>
</dbReference>
<dbReference type="InterPro" id="IPR002347">
    <property type="entry name" value="SDR_fam"/>
</dbReference>
<comment type="caution">
    <text evidence="4">The sequence shown here is derived from an EMBL/GenBank/DDBJ whole genome shotgun (WGS) entry which is preliminary data.</text>
</comment>
<dbReference type="CDD" id="cd05233">
    <property type="entry name" value="SDR_c"/>
    <property type="match status" value="1"/>
</dbReference>
<dbReference type="InterPro" id="IPR036291">
    <property type="entry name" value="NAD(P)-bd_dom_sf"/>
</dbReference>
<organism evidence="4 5">
    <name type="scientific">Pseudonocardia halophobica</name>
    <dbReference type="NCBI Taxonomy" id="29401"/>
    <lineage>
        <taxon>Bacteria</taxon>
        <taxon>Bacillati</taxon>
        <taxon>Actinomycetota</taxon>
        <taxon>Actinomycetes</taxon>
        <taxon>Pseudonocardiales</taxon>
        <taxon>Pseudonocardiaceae</taxon>
        <taxon>Pseudonocardia</taxon>
    </lineage>
</organism>
<comment type="similarity">
    <text evidence="1">Belongs to the short-chain dehydrogenases/reductases (SDR) family.</text>
</comment>
<evidence type="ECO:0000256" key="2">
    <source>
        <dbReference type="ARBA" id="ARBA00023002"/>
    </source>
</evidence>
<sequence length="240" mass="24279">MGDRLRGLAVVVTGAGSGIGRAAAEAFAAEGADLVLADRDADAVEQVAKETGGLAVATDVTDEAQVAAMAAAAVDAFGRIHGLYANAGIDGAGRAHELTHARWSRVLDVNLTGTWLTIRAVLPAMLAAGGGSIVTQASTAALTGVPDLAAYSAAKGGVTALTRQIAVDYGREGIRANALCPGTVWTPLVERTYAGRGGDATFGSMDAMRERAARGYPLGRLGTPAEIAAFALFLLSPESS</sequence>
<dbReference type="InterPro" id="IPR057326">
    <property type="entry name" value="KR_dom"/>
</dbReference>
<dbReference type="Pfam" id="PF13561">
    <property type="entry name" value="adh_short_C2"/>
    <property type="match status" value="1"/>
</dbReference>
<dbReference type="FunFam" id="3.40.50.720:FF:000084">
    <property type="entry name" value="Short-chain dehydrogenase reductase"/>
    <property type="match status" value="1"/>
</dbReference>
<evidence type="ECO:0000313" key="4">
    <source>
        <dbReference type="EMBL" id="GLL11646.1"/>
    </source>
</evidence>
<dbReference type="Gene3D" id="3.40.50.720">
    <property type="entry name" value="NAD(P)-binding Rossmann-like Domain"/>
    <property type="match status" value="1"/>
</dbReference>